<dbReference type="AlphaFoldDB" id="K1Q876"/>
<dbReference type="PANTHER" id="PTHR25462">
    <property type="entry name" value="BONUS, ISOFORM C-RELATED"/>
    <property type="match status" value="1"/>
</dbReference>
<dbReference type="PROSITE" id="PS50119">
    <property type="entry name" value="ZF_BBOX"/>
    <property type="match status" value="1"/>
</dbReference>
<evidence type="ECO:0000313" key="1">
    <source>
        <dbReference type="EMBL" id="EKC30128.1"/>
    </source>
</evidence>
<name>K1Q876_MAGGI</name>
<organism evidence="1">
    <name type="scientific">Magallana gigas</name>
    <name type="common">Pacific oyster</name>
    <name type="synonym">Crassostrea gigas</name>
    <dbReference type="NCBI Taxonomy" id="29159"/>
    <lineage>
        <taxon>Eukaryota</taxon>
        <taxon>Metazoa</taxon>
        <taxon>Spiralia</taxon>
        <taxon>Lophotrochozoa</taxon>
        <taxon>Mollusca</taxon>
        <taxon>Bivalvia</taxon>
        <taxon>Autobranchia</taxon>
        <taxon>Pteriomorphia</taxon>
        <taxon>Ostreida</taxon>
        <taxon>Ostreoidea</taxon>
        <taxon>Ostreidae</taxon>
        <taxon>Magallana</taxon>
    </lineage>
</organism>
<dbReference type="PANTHER" id="PTHR25462:SF305">
    <property type="entry name" value="RING-TYPE DOMAIN-CONTAINING PROTEIN"/>
    <property type="match status" value="1"/>
</dbReference>
<dbReference type="SUPFAM" id="SSF101898">
    <property type="entry name" value="NHL repeat"/>
    <property type="match status" value="1"/>
</dbReference>
<protein>
    <submittedName>
        <fullName evidence="1">Uncharacterized protein</fullName>
    </submittedName>
</protein>
<dbReference type="InterPro" id="IPR011042">
    <property type="entry name" value="6-blade_b-propeller_TolB-like"/>
</dbReference>
<dbReference type="Gene3D" id="3.30.160.60">
    <property type="entry name" value="Classic Zinc Finger"/>
    <property type="match status" value="1"/>
</dbReference>
<proteinExistence type="predicted"/>
<accession>K1Q876</accession>
<dbReference type="GO" id="GO:0005654">
    <property type="term" value="C:nucleoplasm"/>
    <property type="evidence" value="ECO:0007669"/>
    <property type="project" value="TreeGrafter"/>
</dbReference>
<dbReference type="Gene3D" id="2.120.10.30">
    <property type="entry name" value="TolB, C-terminal domain"/>
    <property type="match status" value="1"/>
</dbReference>
<reference evidence="1" key="1">
    <citation type="journal article" date="2012" name="Nature">
        <title>The oyster genome reveals stress adaptation and complexity of shell formation.</title>
        <authorList>
            <person name="Zhang G."/>
            <person name="Fang X."/>
            <person name="Guo X."/>
            <person name="Li L."/>
            <person name="Luo R."/>
            <person name="Xu F."/>
            <person name="Yang P."/>
            <person name="Zhang L."/>
            <person name="Wang X."/>
            <person name="Qi H."/>
            <person name="Xiong Z."/>
            <person name="Que H."/>
            <person name="Xie Y."/>
            <person name="Holland P.W."/>
            <person name="Paps J."/>
            <person name="Zhu Y."/>
            <person name="Wu F."/>
            <person name="Chen Y."/>
            <person name="Wang J."/>
            <person name="Peng C."/>
            <person name="Meng J."/>
            <person name="Yang L."/>
            <person name="Liu J."/>
            <person name="Wen B."/>
            <person name="Zhang N."/>
            <person name="Huang Z."/>
            <person name="Zhu Q."/>
            <person name="Feng Y."/>
            <person name="Mount A."/>
            <person name="Hedgecock D."/>
            <person name="Xu Z."/>
            <person name="Liu Y."/>
            <person name="Domazet-Loso T."/>
            <person name="Du Y."/>
            <person name="Sun X."/>
            <person name="Zhang S."/>
            <person name="Liu B."/>
            <person name="Cheng P."/>
            <person name="Jiang X."/>
            <person name="Li J."/>
            <person name="Fan D."/>
            <person name="Wang W."/>
            <person name="Fu W."/>
            <person name="Wang T."/>
            <person name="Wang B."/>
            <person name="Zhang J."/>
            <person name="Peng Z."/>
            <person name="Li Y."/>
            <person name="Li N."/>
            <person name="Wang J."/>
            <person name="Chen M."/>
            <person name="He Y."/>
            <person name="Tan F."/>
            <person name="Song X."/>
            <person name="Zheng Q."/>
            <person name="Huang R."/>
            <person name="Yang H."/>
            <person name="Du X."/>
            <person name="Chen L."/>
            <person name="Yang M."/>
            <person name="Gaffney P.M."/>
            <person name="Wang S."/>
            <person name="Luo L."/>
            <person name="She Z."/>
            <person name="Ming Y."/>
            <person name="Huang W."/>
            <person name="Zhang S."/>
            <person name="Huang B."/>
            <person name="Zhang Y."/>
            <person name="Qu T."/>
            <person name="Ni P."/>
            <person name="Miao G."/>
            <person name="Wang J."/>
            <person name="Wang Q."/>
            <person name="Steinberg C.E."/>
            <person name="Wang H."/>
            <person name="Li N."/>
            <person name="Qian L."/>
            <person name="Zhang G."/>
            <person name="Li Y."/>
            <person name="Yang H."/>
            <person name="Liu X."/>
            <person name="Wang J."/>
            <person name="Yin Y."/>
            <person name="Wang J."/>
        </authorList>
    </citation>
    <scope>NUCLEOTIDE SEQUENCE [LARGE SCALE GENOMIC DNA]</scope>
    <source>
        <strain evidence="1">05x7-T-G4-1.051#20</strain>
    </source>
</reference>
<dbReference type="InterPro" id="IPR047153">
    <property type="entry name" value="TRIM45/56/19-like"/>
</dbReference>
<dbReference type="SUPFAM" id="SSF57845">
    <property type="entry name" value="B-box zinc-binding domain"/>
    <property type="match status" value="1"/>
</dbReference>
<dbReference type="EMBL" id="JH816448">
    <property type="protein sequence ID" value="EKC30128.1"/>
    <property type="molecule type" value="Genomic_DNA"/>
</dbReference>
<dbReference type="GO" id="GO:0061630">
    <property type="term" value="F:ubiquitin protein ligase activity"/>
    <property type="evidence" value="ECO:0007669"/>
    <property type="project" value="TreeGrafter"/>
</dbReference>
<dbReference type="InterPro" id="IPR000315">
    <property type="entry name" value="Znf_B-box"/>
</dbReference>
<dbReference type="Pfam" id="PF00643">
    <property type="entry name" value="zf-B_box"/>
    <property type="match status" value="1"/>
</dbReference>
<dbReference type="GO" id="GO:0008270">
    <property type="term" value="F:zinc ion binding"/>
    <property type="evidence" value="ECO:0007669"/>
    <property type="project" value="InterPro"/>
</dbReference>
<gene>
    <name evidence="1" type="ORF">CGI_10012409</name>
</gene>
<dbReference type="CDD" id="cd19756">
    <property type="entry name" value="Bbox2"/>
    <property type="match status" value="1"/>
</dbReference>
<dbReference type="HOGENOM" id="CLU_007742_5_1_1"/>
<dbReference type="InParanoid" id="K1Q876"/>
<sequence>MASTEGQDAVLCRLCPNPVEHHCNLCHLDLCTQCIPKHLADKTKRHEVVESINRKERLIFPECKSHEQKLCEMFCNDCSEPTCALCVTTTHKKHDITDIGKNIENIKQNISNDLTELENTISPKYKNVTADISSADFDQVLSDIQHHEDKICKIVRGIGSQMRDEVCKQKQKSEQKNKEIQYLAAETEKELNRIMQNSKLVLKSHDVAAILKYKSFNDKFSDGINKSGIPCPSFLPGSIEQDQIRNIFGGLQMQESIVSNKKPALKMRGTPVVSNTIQSPYGRKRSELWRIACEGSNKFWTSGNLNRISQIDRNGSVLKTIETEDTVIALSLDIHKDLVFIVNVLADSKVFKFESNKVVTLLNLTNWCVSGLCHTMNGNLLVSMRSKDKKQSKVVGYSGVTPIREIQNDTQGKPLFSVGTTAVLHLIENGNGDVCVADCAGLSVVGVGLSGELRFQYKGNVTTFSKYTKFKPSKIINDSQQRILINDDSNDIVHIIDCDGNFIRYIEYPCNGGISVDTDHNLVVGERKTGKIRIIKYLE</sequence>